<dbReference type="EMBL" id="MOXJ01000028">
    <property type="protein sequence ID" value="PDO09780.1"/>
    <property type="molecule type" value="Genomic_DNA"/>
</dbReference>
<dbReference type="Proteomes" id="UP000243688">
    <property type="component" value="Unassembled WGS sequence"/>
</dbReference>
<evidence type="ECO:0000313" key="2">
    <source>
        <dbReference type="EMBL" id="PDO09780.1"/>
    </source>
</evidence>
<comment type="caution">
    <text evidence="2">The sequence shown here is derived from an EMBL/GenBank/DDBJ whole genome shotgun (WGS) entry which is preliminary data.</text>
</comment>
<name>A0A2A6DY12_9BACL</name>
<dbReference type="Gene3D" id="3.40.50.300">
    <property type="entry name" value="P-loop containing nucleotide triphosphate hydrolases"/>
    <property type="match status" value="1"/>
</dbReference>
<dbReference type="PANTHER" id="PTHR43356">
    <property type="entry name" value="PHOSPHATE ACETYLTRANSFERASE"/>
    <property type="match status" value="1"/>
</dbReference>
<gene>
    <name evidence="2" type="ORF">BLM47_10780</name>
</gene>
<protein>
    <recommendedName>
        <fullName evidence="1">DRTGG domain-containing protein</fullName>
    </recommendedName>
</protein>
<dbReference type="SUPFAM" id="SSF75138">
    <property type="entry name" value="HprK N-terminal domain-like"/>
    <property type="match status" value="1"/>
</dbReference>
<dbReference type="InterPro" id="IPR010766">
    <property type="entry name" value="DRTGG"/>
</dbReference>
<sequence length="348" mass="37153">MGTPAAGKTALAAGLIQKLLKEGLRVAYFKPVAQFAHGREEDDDVALMRSLLGAEGDGGNGTEWSAVRMAGPSYLSLGAQRDDDARRHVRRIFEDKAASADAVVVGGSAYPYAYAGCGLDDLSLAGELGANALFVFTADNDFRLDQALFFARSARQAGIPLLGAVLNNVPRPLLAKTEGIYRPVLEREGCPVLGVIPRRREIASPTVEEYVETLGGELLAGENALDRLVGEVVIGAMTADSALTYFRRSADKAVFLGGDRAEVALAALETSTSVLVLTGGLYPDVRVIARAREKNVPVLLVHDDTFTAVEKVGHLTRRLKPGNAAALSVTLENVETYFRWSAVVEALR</sequence>
<dbReference type="Pfam" id="PF13500">
    <property type="entry name" value="AAA_26"/>
    <property type="match status" value="1"/>
</dbReference>
<dbReference type="Pfam" id="PF07085">
    <property type="entry name" value="DRTGG"/>
    <property type="match status" value="1"/>
</dbReference>
<dbReference type="CDD" id="cd03109">
    <property type="entry name" value="DTBS"/>
    <property type="match status" value="1"/>
</dbReference>
<reference evidence="2 3" key="1">
    <citation type="submission" date="2016-12" db="EMBL/GenBank/DDBJ databases">
        <title>Candidatus Reconcilibacillus cellulovorans genome.</title>
        <authorList>
            <person name="Kolinko S."/>
            <person name="Wu Y.-W."/>
            <person name="Tachea F."/>
            <person name="Denzel E."/>
            <person name="Hiras J."/>
            <person name="Baecker N."/>
            <person name="Chan L.J."/>
            <person name="Eichorst S.A."/>
            <person name="Frey D."/>
            <person name="Adams P.D."/>
            <person name="Pray T."/>
            <person name="Tanjore D."/>
            <person name="Petzold C.J."/>
            <person name="Gladden J.M."/>
            <person name="Simmons B.A."/>
            <person name="Singer S.W."/>
        </authorList>
    </citation>
    <scope>NUCLEOTIDE SEQUENCE [LARGE SCALE GENOMIC DNA]</scope>
    <source>
        <strain evidence="2">JTherm</strain>
    </source>
</reference>
<dbReference type="InterPro" id="IPR028979">
    <property type="entry name" value="Ser_kin/Pase_Hpr-like_N_sf"/>
</dbReference>
<dbReference type="InterPro" id="IPR027417">
    <property type="entry name" value="P-loop_NTPase"/>
</dbReference>
<evidence type="ECO:0000313" key="3">
    <source>
        <dbReference type="Proteomes" id="UP000243688"/>
    </source>
</evidence>
<dbReference type="Gene3D" id="3.40.1390.20">
    <property type="entry name" value="HprK N-terminal domain-like"/>
    <property type="match status" value="1"/>
</dbReference>
<accession>A0A2A6DY12</accession>
<dbReference type="AlphaFoldDB" id="A0A2A6DY12"/>
<evidence type="ECO:0000259" key="1">
    <source>
        <dbReference type="Pfam" id="PF07085"/>
    </source>
</evidence>
<proteinExistence type="predicted"/>
<organism evidence="2 3">
    <name type="scientific">Candidatus Reconcilbacillus cellulovorans</name>
    <dbReference type="NCBI Taxonomy" id="1906605"/>
    <lineage>
        <taxon>Bacteria</taxon>
        <taxon>Bacillati</taxon>
        <taxon>Bacillota</taxon>
        <taxon>Bacilli</taxon>
        <taxon>Bacillales</taxon>
        <taxon>Paenibacillaceae</taxon>
        <taxon>Candidatus Reconcilbacillus</taxon>
    </lineage>
</organism>
<dbReference type="SUPFAM" id="SSF52540">
    <property type="entry name" value="P-loop containing nucleoside triphosphate hydrolases"/>
    <property type="match status" value="1"/>
</dbReference>
<dbReference type="PANTHER" id="PTHR43356:SF2">
    <property type="entry name" value="PHOSPHATE ACETYLTRANSFERASE"/>
    <property type="match status" value="1"/>
</dbReference>
<dbReference type="InterPro" id="IPR050500">
    <property type="entry name" value="Phos_Acetyltrans/Butyryltrans"/>
</dbReference>
<feature type="domain" description="DRTGG" evidence="1">
    <location>
        <begin position="210"/>
        <end position="313"/>
    </location>
</feature>